<keyword evidence="3" id="KW-0813">Transport</keyword>
<dbReference type="GO" id="GO:0005886">
    <property type="term" value="C:plasma membrane"/>
    <property type="evidence" value="ECO:0007669"/>
    <property type="project" value="UniProtKB-SubCell"/>
</dbReference>
<evidence type="ECO:0000256" key="9">
    <source>
        <dbReference type="ARBA" id="ARBA00022967"/>
    </source>
</evidence>
<dbReference type="FunFam" id="1.20.1560.10:FF:000046">
    <property type="entry name" value="ATP-binding cassette subfamily B member 11"/>
    <property type="match status" value="1"/>
</dbReference>
<dbReference type="Proteomes" id="UP000008672">
    <property type="component" value="Unassembled WGS sequence"/>
</dbReference>
<reference evidence="17" key="1">
    <citation type="submission" date="2011-08" db="EMBL/GenBank/DDBJ databases">
        <title>The draft genome of Latimeria chalumnae.</title>
        <authorList>
            <person name="Di Palma F."/>
            <person name="Alfoldi J."/>
            <person name="Johnson J."/>
            <person name="Berlin A."/>
            <person name="Gnerre S."/>
            <person name="Jaffe D."/>
            <person name="MacCallum I."/>
            <person name="Young S."/>
            <person name="Walker B.J."/>
            <person name="Lander E."/>
            <person name="Lindblad-Toh K."/>
        </authorList>
    </citation>
    <scope>NUCLEOTIDE SEQUENCE [LARGE SCALE GENOMIC DNA]</scope>
    <source>
        <strain evidence="17">Wild caught</strain>
    </source>
</reference>
<dbReference type="AlphaFoldDB" id="H2ZY13"/>
<sequence>FKFADRLDILLIIVGTLASVTHGVCLPLLTILFGDMTNGFICVTDPVAKSLNTTNCSHLPFEEQITEPNILKTLLMLSTTMQGFCIYFVMLGILVLIFAYMQISFWVLSAARQTRRMRQAFFHAVLRQEISWFDTSKTGELNMRLTDDINKINDGIGDKVGQLLQNYSTFMTGIIVGFMKGWQLTLVILATSPLIALSAGLCSRVVITLTNQELSAYAKAGAVAEEAFSAIRTVFAFGGQKVEIERYQKNLGQAKSIGVKKEVTAQLANGFAYLIIYLCYGLGFWYGTTLILDNSGYAIGEVLTVLFSVLFAAYSVGQASPYLEAFSIARGAAYSIFEIINQKPKIDSFSPDGYKPDYIKGTVEFKNVHFSYPSRSDMKILKGLSLKVNSGQTVALVGNSGCGKSTTVHLLQRFYDPEEGVITIDGHDIRSLNVRHFREFIGVVSQEPVLFATTIANNIRYGCENVTDEEIERAAKEANAYDFIMKLPNKFDTLVGERGTQLSGGQKQRIAIARALVRNPKILLLDEATSALDTESEAMVQAALEKAESGKASSFLKHSALDSHGSLGINAVDGGGGGVMLEEGKYSETKDQSGVWHWRPHSGRLGSVKNIEEDATTEIIDCKNEIKQSSLIRAHSKKLSIRSTSQKETAEDTKEKKFQEDPPSISFLKILKLNKSEWPYIALGTFAALINGGVHPAFSIIFSKIIMIFAGTNKEEIKRQSDIYSIIFAVIGVVAFIIFFLQGFMYGRSGEILTMRLRSMAFKAMLHQDIAWFDDEKNNTGALTTRLATDASNIKTATGSRLGLIAQNLSSMGLSIIVSFAYGWKMTLLIVDIAPLIIFAGILEVRALTGFATRNKQELEKSGKIATEVAENIRTVVSLTREKRFQSMYEESLQGPQRSAQRKAQVYGSCFALSQAFIYFTYAAAFRFGAYLITVDQIDTESVFIVFNLMVYGSLALGQTISFAPDYAKAKSAAAHIFALLEQEPAVDGYSDKGLKPDTCNGTVEFRNISFNYPSRPDIPVLEGLSLQIKKGQTVALVGGSGCGKSTTVQLLERFYDPLQGQVLVDGVDAKMLNIQWLRSQIGIVSQEPVLFDCSIAENIAYGISSHKVSLEEIEDAAKAANIHSFIEQLPENYNTCVGDKGTHLSGGQKQRIAIARALLRQPKILLLDEATSALDTESEKVVQEALDFARQGRTCIVIAHRLSTIQNADVIVVIKNGKVVEQGDHQQLLAKRAYYFNLVNAQ</sequence>
<evidence type="ECO:0000256" key="8">
    <source>
        <dbReference type="ARBA" id="ARBA00022840"/>
    </source>
</evidence>
<dbReference type="Pfam" id="PF00005">
    <property type="entry name" value="ABC_tran"/>
    <property type="match status" value="2"/>
</dbReference>
<keyword evidence="4" id="KW-1003">Cell membrane</keyword>
<dbReference type="Ensembl" id="ENSLACT00000002302.1">
    <property type="protein sequence ID" value="ENSLACP00000002284.1"/>
    <property type="gene ID" value="ENSLACG00000002040.1"/>
</dbReference>
<evidence type="ECO:0000256" key="7">
    <source>
        <dbReference type="ARBA" id="ARBA00022741"/>
    </source>
</evidence>
<dbReference type="PANTHER" id="PTHR43394:SF18">
    <property type="entry name" value="ABC TRANSPORTER B FAMILY MEMBER 11-LIKE"/>
    <property type="match status" value="1"/>
</dbReference>
<dbReference type="FunFam" id="1.20.1560.10:FF:000018">
    <property type="entry name" value="ATP-binding cassette subfamily B member 11"/>
    <property type="match status" value="1"/>
</dbReference>
<feature type="domain" description="ABC transmembrane type-1" evidence="15">
    <location>
        <begin position="682"/>
        <end position="969"/>
    </location>
</feature>
<dbReference type="SUPFAM" id="SSF52540">
    <property type="entry name" value="P-loop containing nucleoside triphosphate hydrolases"/>
    <property type="match status" value="2"/>
</dbReference>
<gene>
    <name evidence="16" type="primary">ABCB5</name>
</gene>
<keyword evidence="5 13" id="KW-0812">Transmembrane</keyword>
<dbReference type="SMART" id="SM00382">
    <property type="entry name" value="AAA"/>
    <property type="match status" value="2"/>
</dbReference>
<evidence type="ECO:0000259" key="15">
    <source>
        <dbReference type="PROSITE" id="PS50929"/>
    </source>
</evidence>
<keyword evidence="7" id="KW-0547">Nucleotide-binding</keyword>
<evidence type="ECO:0000256" key="5">
    <source>
        <dbReference type="ARBA" id="ARBA00022692"/>
    </source>
</evidence>
<dbReference type="InterPro" id="IPR027417">
    <property type="entry name" value="P-loop_NTPase"/>
</dbReference>
<proteinExistence type="inferred from homology"/>
<dbReference type="GO" id="GO:0005743">
    <property type="term" value="C:mitochondrial inner membrane"/>
    <property type="evidence" value="ECO:0007669"/>
    <property type="project" value="TreeGrafter"/>
</dbReference>
<feature type="domain" description="ABC transmembrane type-1" evidence="15">
    <location>
        <begin position="13"/>
        <end position="326"/>
    </location>
</feature>
<dbReference type="eggNOG" id="KOG0055">
    <property type="taxonomic scope" value="Eukaryota"/>
</dbReference>
<keyword evidence="9" id="KW-1278">Translocase</keyword>
<dbReference type="InterPro" id="IPR011527">
    <property type="entry name" value="ABC1_TM_dom"/>
</dbReference>
<dbReference type="FunFam" id="3.40.50.300:FF:000479">
    <property type="entry name" value="Multidrug resistance protein 1A"/>
    <property type="match status" value="2"/>
</dbReference>
<dbReference type="PROSITE" id="PS50929">
    <property type="entry name" value="ABC_TM1F"/>
    <property type="match status" value="2"/>
</dbReference>
<feature type="domain" description="ABC transporter" evidence="14">
    <location>
        <begin position="1004"/>
        <end position="1242"/>
    </location>
</feature>
<feature type="transmembrane region" description="Helical" evidence="13">
    <location>
        <begin position="906"/>
        <end position="925"/>
    </location>
</feature>
<dbReference type="InterPro" id="IPR003593">
    <property type="entry name" value="AAA+_ATPase"/>
</dbReference>
<dbReference type="InterPro" id="IPR017871">
    <property type="entry name" value="ABC_transporter-like_CS"/>
</dbReference>
<dbReference type="InterPro" id="IPR003439">
    <property type="entry name" value="ABC_transporter-like_ATP-bd"/>
</dbReference>
<comment type="subcellular location">
    <subcellularLocation>
        <location evidence="1">Cell membrane</location>
        <topology evidence="1">Multi-pass membrane protein</topology>
    </subcellularLocation>
</comment>
<dbReference type="GO" id="GO:0090374">
    <property type="term" value="P:oligopeptide export from mitochondrion"/>
    <property type="evidence" value="ECO:0007669"/>
    <property type="project" value="TreeGrafter"/>
</dbReference>
<dbReference type="EMBL" id="AFYH01212088">
    <property type="status" value="NOT_ANNOTATED_CDS"/>
    <property type="molecule type" value="Genomic_DNA"/>
</dbReference>
<dbReference type="EMBL" id="AFYH01212090">
    <property type="status" value="NOT_ANNOTATED_CDS"/>
    <property type="molecule type" value="Genomic_DNA"/>
</dbReference>
<dbReference type="Gene3D" id="1.20.1560.10">
    <property type="entry name" value="ABC transporter type 1, transmembrane domain"/>
    <property type="match status" value="1"/>
</dbReference>
<feature type="transmembrane region" description="Helical" evidence="13">
    <location>
        <begin position="297"/>
        <end position="317"/>
    </location>
</feature>
<keyword evidence="12" id="KW-0325">Glycoprotein</keyword>
<dbReference type="InterPro" id="IPR039421">
    <property type="entry name" value="Type_1_exporter"/>
</dbReference>
<dbReference type="STRING" id="7897.ENSLACP00000002284"/>
<dbReference type="EMBL" id="AFYH01212087">
    <property type="status" value="NOT_ANNOTATED_CDS"/>
    <property type="molecule type" value="Genomic_DNA"/>
</dbReference>
<reference evidence="16" key="2">
    <citation type="submission" date="2025-08" db="UniProtKB">
        <authorList>
            <consortium name="Ensembl"/>
        </authorList>
    </citation>
    <scope>IDENTIFICATION</scope>
</reference>
<dbReference type="CDD" id="cd03249">
    <property type="entry name" value="ABC_MTABC3_MDL1_MDL2"/>
    <property type="match status" value="2"/>
</dbReference>
<dbReference type="GO" id="GO:0016887">
    <property type="term" value="F:ATP hydrolysis activity"/>
    <property type="evidence" value="ECO:0007669"/>
    <property type="project" value="InterPro"/>
</dbReference>
<keyword evidence="11 13" id="KW-0472">Membrane</keyword>
<evidence type="ECO:0000256" key="12">
    <source>
        <dbReference type="ARBA" id="ARBA00023180"/>
    </source>
</evidence>
<dbReference type="EMBL" id="AFYH01212083">
    <property type="status" value="NOT_ANNOTATED_CDS"/>
    <property type="molecule type" value="Genomic_DNA"/>
</dbReference>
<dbReference type="HOGENOM" id="CLU_000604_17_2_1"/>
<dbReference type="EMBL" id="AFYH01212084">
    <property type="status" value="NOT_ANNOTATED_CDS"/>
    <property type="molecule type" value="Genomic_DNA"/>
</dbReference>
<dbReference type="GO" id="GO:0015421">
    <property type="term" value="F:ABC-type oligopeptide transporter activity"/>
    <property type="evidence" value="ECO:0007669"/>
    <property type="project" value="TreeGrafter"/>
</dbReference>
<dbReference type="CDD" id="cd18577">
    <property type="entry name" value="ABC_6TM_Pgp_ABCB1_D1_like"/>
    <property type="match status" value="1"/>
</dbReference>
<dbReference type="EMBL" id="AFYH01212086">
    <property type="status" value="NOT_ANNOTATED_CDS"/>
    <property type="molecule type" value="Genomic_DNA"/>
</dbReference>
<feature type="transmembrane region" description="Helical" evidence="13">
    <location>
        <begin position="7"/>
        <end position="29"/>
    </location>
</feature>
<evidence type="ECO:0000256" key="3">
    <source>
        <dbReference type="ARBA" id="ARBA00022448"/>
    </source>
</evidence>
<evidence type="ECO:0000313" key="16">
    <source>
        <dbReference type="Ensembl" id="ENSLACP00000002284.1"/>
    </source>
</evidence>
<evidence type="ECO:0000256" key="6">
    <source>
        <dbReference type="ARBA" id="ARBA00022737"/>
    </source>
</evidence>
<dbReference type="CDD" id="cd18578">
    <property type="entry name" value="ABC_6TM_Pgp_ABCB1_D2_like"/>
    <property type="match status" value="1"/>
</dbReference>
<dbReference type="InterPro" id="IPR036640">
    <property type="entry name" value="ABC1_TM_sf"/>
</dbReference>
<evidence type="ECO:0000256" key="11">
    <source>
        <dbReference type="ARBA" id="ARBA00023136"/>
    </source>
</evidence>
<dbReference type="GO" id="GO:0005524">
    <property type="term" value="F:ATP binding"/>
    <property type="evidence" value="ECO:0007669"/>
    <property type="project" value="UniProtKB-KW"/>
</dbReference>
<feature type="transmembrane region" description="Helical" evidence="13">
    <location>
        <begin position="86"/>
        <end position="108"/>
    </location>
</feature>
<dbReference type="GeneTree" id="ENSGT00940000161340"/>
<evidence type="ECO:0000256" key="4">
    <source>
        <dbReference type="ARBA" id="ARBA00022475"/>
    </source>
</evidence>
<evidence type="ECO:0000259" key="14">
    <source>
        <dbReference type="PROSITE" id="PS50893"/>
    </source>
</evidence>
<dbReference type="EMBL" id="AFYH01212082">
    <property type="status" value="NOT_ANNOTATED_CDS"/>
    <property type="molecule type" value="Genomic_DNA"/>
</dbReference>
<feature type="domain" description="ABC transporter" evidence="14">
    <location>
        <begin position="363"/>
        <end position="608"/>
    </location>
</feature>
<dbReference type="EMBL" id="AFYH01212085">
    <property type="status" value="NOT_ANNOTATED_CDS"/>
    <property type="molecule type" value="Genomic_DNA"/>
</dbReference>
<keyword evidence="10 13" id="KW-1133">Transmembrane helix</keyword>
<feature type="transmembrane region" description="Helical" evidence="13">
    <location>
        <begin position="270"/>
        <end position="291"/>
    </location>
</feature>
<protein>
    <submittedName>
        <fullName evidence="16">ATP binding cassette subfamily B member 5</fullName>
    </submittedName>
</protein>
<reference evidence="16" key="3">
    <citation type="submission" date="2025-09" db="UniProtKB">
        <authorList>
            <consortium name="Ensembl"/>
        </authorList>
    </citation>
    <scope>IDENTIFICATION</scope>
</reference>
<evidence type="ECO:0000256" key="13">
    <source>
        <dbReference type="SAM" id="Phobius"/>
    </source>
</evidence>
<keyword evidence="17" id="KW-1185">Reference proteome</keyword>
<dbReference type="PROSITE" id="PS50893">
    <property type="entry name" value="ABC_TRANSPORTER_2"/>
    <property type="match status" value="2"/>
</dbReference>
<dbReference type="PANTHER" id="PTHR43394">
    <property type="entry name" value="ATP-DEPENDENT PERMEASE MDL1, MITOCHONDRIAL"/>
    <property type="match status" value="1"/>
</dbReference>
<comment type="similarity">
    <text evidence="2">Belongs to the ABC transporter superfamily. ABCB family. Multidrug resistance exporter (TC 3.A.1.201) subfamily.</text>
</comment>
<organism evidence="16 17">
    <name type="scientific">Latimeria chalumnae</name>
    <name type="common">Coelacanth</name>
    <dbReference type="NCBI Taxonomy" id="7897"/>
    <lineage>
        <taxon>Eukaryota</taxon>
        <taxon>Metazoa</taxon>
        <taxon>Chordata</taxon>
        <taxon>Craniata</taxon>
        <taxon>Vertebrata</taxon>
        <taxon>Euteleostomi</taxon>
        <taxon>Coelacanthiformes</taxon>
        <taxon>Coelacanthidae</taxon>
        <taxon>Latimeria</taxon>
    </lineage>
</organism>
<keyword evidence="6" id="KW-0677">Repeat</keyword>
<accession>H2ZY13</accession>
<evidence type="ECO:0000256" key="1">
    <source>
        <dbReference type="ARBA" id="ARBA00004651"/>
    </source>
</evidence>
<dbReference type="Gene3D" id="3.40.50.300">
    <property type="entry name" value="P-loop containing nucleotide triphosphate hydrolases"/>
    <property type="match status" value="2"/>
</dbReference>
<evidence type="ECO:0000256" key="2">
    <source>
        <dbReference type="ARBA" id="ARBA00007577"/>
    </source>
</evidence>
<feature type="transmembrane region" description="Helical" evidence="13">
    <location>
        <begin position="678"/>
        <end position="711"/>
    </location>
</feature>
<feature type="transmembrane region" description="Helical" evidence="13">
    <location>
        <begin position="945"/>
        <end position="964"/>
    </location>
</feature>
<dbReference type="EMBL" id="AFYH01212089">
    <property type="status" value="NOT_ANNOTATED_CDS"/>
    <property type="molecule type" value="Genomic_DNA"/>
</dbReference>
<name>H2ZY13_LATCH</name>
<feature type="transmembrane region" description="Helical" evidence="13">
    <location>
        <begin position="828"/>
        <end position="848"/>
    </location>
</feature>
<dbReference type="PROSITE" id="PS00211">
    <property type="entry name" value="ABC_TRANSPORTER_1"/>
    <property type="match status" value="2"/>
</dbReference>
<dbReference type="OMA" id="IEFHNTV"/>
<feature type="transmembrane region" description="Helical" evidence="13">
    <location>
        <begin position="723"/>
        <end position="746"/>
    </location>
</feature>
<evidence type="ECO:0000313" key="17">
    <source>
        <dbReference type="Proteomes" id="UP000008672"/>
    </source>
</evidence>
<keyword evidence="8" id="KW-0067">ATP-binding</keyword>
<dbReference type="SUPFAM" id="SSF90123">
    <property type="entry name" value="ABC transporter transmembrane region"/>
    <property type="match status" value="2"/>
</dbReference>
<dbReference type="InParanoid" id="H2ZY13"/>
<dbReference type="EMBL" id="AFYH01212081">
    <property type="status" value="NOT_ANNOTATED_CDS"/>
    <property type="molecule type" value="Genomic_DNA"/>
</dbReference>
<dbReference type="Pfam" id="PF00664">
    <property type="entry name" value="ABC_membrane"/>
    <property type="match status" value="2"/>
</dbReference>
<evidence type="ECO:0000256" key="10">
    <source>
        <dbReference type="ARBA" id="ARBA00022989"/>
    </source>
</evidence>